<reference evidence="6 7" key="1">
    <citation type="submission" date="2018-02" db="EMBL/GenBank/DDBJ databases">
        <title>Novel Leptospira species isolated from soil and water in Japan.</title>
        <authorList>
            <person name="Nakao R."/>
            <person name="Masuzawa T."/>
        </authorList>
    </citation>
    <scope>NUCLEOTIDE SEQUENCE [LARGE SCALE GENOMIC DNA]</scope>
    <source>
        <strain evidence="6 7">YH101</strain>
    </source>
</reference>
<evidence type="ECO:0000313" key="7">
    <source>
        <dbReference type="Proteomes" id="UP000245133"/>
    </source>
</evidence>
<evidence type="ECO:0000259" key="4">
    <source>
        <dbReference type="PROSITE" id="PS51379"/>
    </source>
</evidence>
<feature type="domain" description="4Fe-4S ferredoxin-type" evidence="4">
    <location>
        <begin position="888"/>
        <end position="917"/>
    </location>
</feature>
<gene>
    <name evidence="6" type="ORF">LPTSP4_10630</name>
</gene>
<dbReference type="SUPFAM" id="SSF53706">
    <property type="entry name" value="Formate dehydrogenase/DMSO reductase, domains 1-3"/>
    <property type="match status" value="1"/>
</dbReference>
<dbReference type="GO" id="GO:0051536">
    <property type="term" value="F:iron-sulfur cluster binding"/>
    <property type="evidence" value="ECO:0007669"/>
    <property type="project" value="UniProtKB-KW"/>
</dbReference>
<keyword evidence="1" id="KW-0479">Metal-binding</keyword>
<dbReference type="Gene3D" id="3.30.70.20">
    <property type="match status" value="2"/>
</dbReference>
<dbReference type="SMART" id="SM00926">
    <property type="entry name" value="Molybdop_Fe4S4"/>
    <property type="match status" value="1"/>
</dbReference>
<dbReference type="CDD" id="cd10551">
    <property type="entry name" value="PsrB"/>
    <property type="match status" value="1"/>
</dbReference>
<dbReference type="PANTHER" id="PTHR42783:SF3">
    <property type="entry name" value="GLUTAMATE SYNTHASE [NADPH] SMALL CHAIN-RELATED"/>
    <property type="match status" value="1"/>
</dbReference>
<dbReference type="AlphaFoldDB" id="A0A2P2DY40"/>
<dbReference type="InterPro" id="IPR017896">
    <property type="entry name" value="4Fe4S_Fe-S-bd"/>
</dbReference>
<keyword evidence="3" id="KW-0411">Iron-sulfur</keyword>
<proteinExistence type="predicted"/>
<evidence type="ECO:0000256" key="1">
    <source>
        <dbReference type="ARBA" id="ARBA00022723"/>
    </source>
</evidence>
<evidence type="ECO:0000256" key="3">
    <source>
        <dbReference type="ARBA" id="ARBA00023014"/>
    </source>
</evidence>
<dbReference type="InterPro" id="IPR006963">
    <property type="entry name" value="Mopterin_OxRdtase_4Fe-4S_dom"/>
</dbReference>
<dbReference type="Gene3D" id="2.40.40.20">
    <property type="match status" value="1"/>
</dbReference>
<evidence type="ECO:0000256" key="2">
    <source>
        <dbReference type="ARBA" id="ARBA00023004"/>
    </source>
</evidence>
<dbReference type="Gene3D" id="3.40.228.10">
    <property type="entry name" value="Dimethylsulfoxide Reductase, domain 2"/>
    <property type="match status" value="1"/>
</dbReference>
<protein>
    <submittedName>
        <fullName evidence="6">Fe-S-cluster-containing hydrogenase</fullName>
    </submittedName>
</protein>
<sequence length="1041" mass="113701">MMKDDSFQKEKKAHWQSYELRGTSKEGELQKQEFYTSPDPLISRIKKGDFDRKTFLKFMGASVVMTTVGCIPKPAEKIIPYVSLTFKNEKDEVEQYDFVKHGHSYHYASVCGGCSVGCGVVVKARDGRPLKLEGNENHPLSKGALCASGQASIFDLYDADRAKEPQQIVEGSPKASDWFVLDKDVKEKLQANKGKTVIVTKPLSSPSEKELINEFLKATGGGKHLEIAFGSSDDSLSLAQEKSYGKALIPNYHFDRAKVILSVDSDFLEDVPFHNAFSKRRDLTAGQKTVNTFIAAETHPTMTGSNADQRIPLKPGDQRKFVLTIAKALSDLGLSGISGTSGIDLEKTTAELGISKEVVQKTAKALLSAKGESLVIASGSQSETDDAVDLQIAVNMLNSALGNDGKTVDAGNPRKEGRADYQSNIVSLEKALKERTVGVLVLYGFNPVYEAPNGLEWKKLLHEAAQVVTVSDRVDETALASNWLAPLSHFLESWGDSEAVSGVLSIQQPTIRPIFSSRSFSDSLIAWAGGTLAGAKSYYDYLKSKYSKKTNWEDLLRTGVLVQGNPFSEKGARGFKGSIAPLKSSPTGLRLSLYTNTGIGNGERANNSQLQELPDPVSKVTWDNYVAISPQYSRSSGIKLNDVVTIKVGNESFDLPALVQPGLHPEAVGIALGYGRTSVGGIGNGVGKNANVLAALVNGRFVYSGLPISIVPTGKKYKLATTQDHHMMSPGLMMGLNWKERPLILSAKIQEYAKNPGAGIPEPEIPKILVDGKLQRAQGANAPADQPGSQFQYPGYKWGMAVDLTQCTGCGACVVACNIENNVPMVGRDEVRMGREMHWLRIDRYYIGDPEKPESLEIAHQPVMCQHCDNAPCETVCPVAATIHSSEGTNDMVYNRCVGTRYCSNNCPYKVRRFNWLEHWNEHNLLGEGTYTFRATPPRNLGLNPDVTVRSRGVMEKCNFCASRVAEKKIQAKNEGRTLKDGEVVSACQQTCSSDAIVFGNVNDPESKVAKLLKDPRSYKLLEYLNIGPAVSYLTRVRNEV</sequence>
<name>A0A2P2DY40_9LEPT</name>
<accession>A0A2P2DY40</accession>
<dbReference type="OrthoDB" id="9779457at2"/>
<evidence type="ECO:0000313" key="6">
    <source>
        <dbReference type="EMBL" id="GBF49549.1"/>
    </source>
</evidence>
<feature type="domain" description="4Fe-4S ferredoxin-type" evidence="4">
    <location>
        <begin position="798"/>
        <end position="828"/>
    </location>
</feature>
<dbReference type="Pfam" id="PF04879">
    <property type="entry name" value="Molybdop_Fe4S4"/>
    <property type="match status" value="1"/>
</dbReference>
<dbReference type="Pfam" id="PF12838">
    <property type="entry name" value="Fer4_7"/>
    <property type="match status" value="1"/>
</dbReference>
<evidence type="ECO:0000259" key="5">
    <source>
        <dbReference type="PROSITE" id="PS51669"/>
    </source>
</evidence>
<organism evidence="6 7">
    <name type="scientific">Leptospira ryugenii</name>
    <dbReference type="NCBI Taxonomy" id="1917863"/>
    <lineage>
        <taxon>Bacteria</taxon>
        <taxon>Pseudomonadati</taxon>
        <taxon>Spirochaetota</taxon>
        <taxon>Spirochaetia</taxon>
        <taxon>Leptospirales</taxon>
        <taxon>Leptospiraceae</taxon>
        <taxon>Leptospira</taxon>
    </lineage>
</organism>
<feature type="domain" description="4Fe-4S Mo/W bis-MGD-type" evidence="5">
    <location>
        <begin position="104"/>
        <end position="160"/>
    </location>
</feature>
<dbReference type="CDD" id="cd02784">
    <property type="entry name" value="MopB_CT_PHLH"/>
    <property type="match status" value="1"/>
</dbReference>
<dbReference type="PANTHER" id="PTHR42783">
    <property type="entry name" value="GLUTAMATE SYNTHASE [NADPH] SMALL CHAIN"/>
    <property type="match status" value="1"/>
</dbReference>
<dbReference type="SUPFAM" id="SSF50692">
    <property type="entry name" value="ADC-like"/>
    <property type="match status" value="1"/>
</dbReference>
<dbReference type="Gene3D" id="2.20.25.90">
    <property type="entry name" value="ADC-like domains"/>
    <property type="match status" value="1"/>
</dbReference>
<dbReference type="InterPro" id="IPR009010">
    <property type="entry name" value="Asp_de-COase-like_dom_sf"/>
</dbReference>
<dbReference type="SUPFAM" id="SSF54862">
    <property type="entry name" value="4Fe-4S ferredoxins"/>
    <property type="match status" value="1"/>
</dbReference>
<keyword evidence="7" id="KW-1185">Reference proteome</keyword>
<dbReference type="EMBL" id="BFBB01000003">
    <property type="protein sequence ID" value="GBF49549.1"/>
    <property type="molecule type" value="Genomic_DNA"/>
</dbReference>
<dbReference type="PROSITE" id="PS51669">
    <property type="entry name" value="4FE4S_MOW_BIS_MGD"/>
    <property type="match status" value="1"/>
</dbReference>
<comment type="caution">
    <text evidence="6">The sequence shown here is derived from an EMBL/GenBank/DDBJ whole genome shotgun (WGS) entry which is preliminary data.</text>
</comment>
<dbReference type="GO" id="GO:0046872">
    <property type="term" value="F:metal ion binding"/>
    <property type="evidence" value="ECO:0007669"/>
    <property type="project" value="UniProtKB-KW"/>
</dbReference>
<dbReference type="PROSITE" id="PS51379">
    <property type="entry name" value="4FE4S_FER_2"/>
    <property type="match status" value="2"/>
</dbReference>
<dbReference type="GO" id="GO:0016491">
    <property type="term" value="F:oxidoreductase activity"/>
    <property type="evidence" value="ECO:0007669"/>
    <property type="project" value="InterPro"/>
</dbReference>
<keyword evidence="2" id="KW-0408">Iron</keyword>
<dbReference type="Proteomes" id="UP000245133">
    <property type="component" value="Unassembled WGS sequence"/>
</dbReference>